<organism evidence="14 15">
    <name type="scientific">Strongyloides venezuelensis</name>
    <name type="common">Threadworm</name>
    <dbReference type="NCBI Taxonomy" id="75913"/>
    <lineage>
        <taxon>Eukaryota</taxon>
        <taxon>Metazoa</taxon>
        <taxon>Ecdysozoa</taxon>
        <taxon>Nematoda</taxon>
        <taxon>Chromadorea</taxon>
        <taxon>Rhabditida</taxon>
        <taxon>Tylenchina</taxon>
        <taxon>Panagrolaimomorpha</taxon>
        <taxon>Strongyloidoidea</taxon>
        <taxon>Strongyloididae</taxon>
        <taxon>Strongyloides</taxon>
    </lineage>
</organism>
<dbReference type="GO" id="GO:0006302">
    <property type="term" value="P:double-strand break repair"/>
    <property type="evidence" value="ECO:0007669"/>
    <property type="project" value="TreeGrafter"/>
</dbReference>
<keyword evidence="8" id="KW-0460">Magnesium</keyword>
<reference evidence="14" key="1">
    <citation type="submission" date="2014-07" db="EMBL/GenBank/DDBJ databases">
        <authorList>
            <person name="Martin A.A"/>
            <person name="De Silva N."/>
        </authorList>
    </citation>
    <scope>NUCLEOTIDE SEQUENCE</scope>
</reference>
<keyword evidence="10" id="KW-0234">DNA repair</keyword>
<evidence type="ECO:0000256" key="7">
    <source>
        <dbReference type="ARBA" id="ARBA00022801"/>
    </source>
</evidence>
<dbReference type="GO" id="GO:0031297">
    <property type="term" value="P:replication fork processing"/>
    <property type="evidence" value="ECO:0007669"/>
    <property type="project" value="TreeGrafter"/>
</dbReference>
<dbReference type="GO" id="GO:0048476">
    <property type="term" value="C:Holliday junction resolvase complex"/>
    <property type="evidence" value="ECO:0007669"/>
    <property type="project" value="InterPro"/>
</dbReference>
<keyword evidence="12" id="KW-0469">Meiosis</keyword>
<comment type="subcellular location">
    <subcellularLocation>
        <location evidence="2">Nucleus</location>
    </subcellularLocation>
</comment>
<keyword evidence="9" id="KW-0233">DNA recombination</keyword>
<evidence type="ECO:0000256" key="12">
    <source>
        <dbReference type="ARBA" id="ARBA00023254"/>
    </source>
</evidence>
<evidence type="ECO:0000256" key="1">
    <source>
        <dbReference type="ARBA" id="ARBA00001946"/>
    </source>
</evidence>
<keyword evidence="7" id="KW-0378">Hydrolase</keyword>
<dbReference type="GO" id="GO:0008821">
    <property type="term" value="F:crossover junction DNA endonuclease activity"/>
    <property type="evidence" value="ECO:0007669"/>
    <property type="project" value="TreeGrafter"/>
</dbReference>
<evidence type="ECO:0000256" key="10">
    <source>
        <dbReference type="ARBA" id="ARBA00023204"/>
    </source>
</evidence>
<sequence>MENSDDDCVILDVIDQNNHCKPKWKNIKKFSSADKIKPRTTNIVSNDVIMGEKNDCIINSTTNFLKNVNILSSDIQRKDIHSITNDDTKNIDMGNKQVLKKIPSKRKIKEINEGDNNGGTETEAQKKKRLRMEAKEAQRVEKEINKIKREISASINTKAEQYLYCRVSRRIIDMIPEFKGSIETFFEGRQIKDQLEFEHSTHNIITWRRKNIDALVENNTVQRVEMFDLENTFLLILPGEEFKNLHITNELITSIDSVKRQFNGEMQGVVIVYEKHSINKPTLYSLCLEVFEKTGVQIKFIKSIEKLILTVAQHHRAIARRPLSLEKNVEGMMIYNGEKGVKDGPDLHKDWWYKMLSAIHRINEDQKRAVIDHYPNPFELINLLHEIGAYAVVKRISNIQCENGRKIGSIFAQKLVQTLSSVTGDEIIEC</sequence>
<dbReference type="InterPro" id="IPR042530">
    <property type="entry name" value="EME1/EME2_C"/>
</dbReference>
<evidence type="ECO:0000313" key="14">
    <source>
        <dbReference type="Proteomes" id="UP000035680"/>
    </source>
</evidence>
<evidence type="ECO:0000256" key="5">
    <source>
        <dbReference type="ARBA" id="ARBA00022759"/>
    </source>
</evidence>
<dbReference type="AlphaFoldDB" id="A0A0K0G076"/>
<dbReference type="GO" id="GO:0005634">
    <property type="term" value="C:nucleus"/>
    <property type="evidence" value="ECO:0007669"/>
    <property type="project" value="UniProtKB-SubCell"/>
</dbReference>
<protein>
    <submittedName>
        <fullName evidence="15">Crossover junction endonuclease MUS81</fullName>
    </submittedName>
</protein>
<dbReference type="GO" id="GO:0046872">
    <property type="term" value="F:metal ion binding"/>
    <property type="evidence" value="ECO:0007669"/>
    <property type="project" value="UniProtKB-KW"/>
</dbReference>
<dbReference type="GO" id="GO:0031573">
    <property type="term" value="P:mitotic intra-S DNA damage checkpoint signaling"/>
    <property type="evidence" value="ECO:0007669"/>
    <property type="project" value="TreeGrafter"/>
</dbReference>
<accession>A0A0K0G076</accession>
<evidence type="ECO:0000256" key="11">
    <source>
        <dbReference type="ARBA" id="ARBA00023242"/>
    </source>
</evidence>
<comment type="cofactor">
    <cofactor evidence="1">
        <name>Mg(2+)</name>
        <dbReference type="ChEBI" id="CHEBI:18420"/>
    </cofactor>
</comment>
<keyword evidence="6" id="KW-0227">DNA damage</keyword>
<dbReference type="PANTHER" id="PTHR21077:SF5">
    <property type="entry name" value="CROSSOVER JUNCTION ENDONUCLEASE MMS4"/>
    <property type="match status" value="1"/>
</dbReference>
<evidence type="ECO:0000256" key="3">
    <source>
        <dbReference type="ARBA" id="ARBA00022722"/>
    </source>
</evidence>
<dbReference type="WBParaSite" id="SVE_1811000.2">
    <property type="protein sequence ID" value="SVE_1811000.2"/>
    <property type="gene ID" value="SVE_1811000"/>
</dbReference>
<evidence type="ECO:0000256" key="2">
    <source>
        <dbReference type="ARBA" id="ARBA00004123"/>
    </source>
</evidence>
<keyword evidence="13" id="KW-0175">Coiled coil</keyword>
<dbReference type="Gene3D" id="3.40.50.10130">
    <property type="match status" value="1"/>
</dbReference>
<evidence type="ECO:0000256" key="6">
    <source>
        <dbReference type="ARBA" id="ARBA00022763"/>
    </source>
</evidence>
<proteinExistence type="predicted"/>
<keyword evidence="14" id="KW-1185">Reference proteome</keyword>
<dbReference type="Gene3D" id="1.10.150.670">
    <property type="entry name" value="Crossover junction endonuclease EME1, DNA-binding domain"/>
    <property type="match status" value="1"/>
</dbReference>
<feature type="coiled-coil region" evidence="13">
    <location>
        <begin position="130"/>
        <end position="157"/>
    </location>
</feature>
<reference evidence="15" key="2">
    <citation type="submission" date="2015-08" db="UniProtKB">
        <authorList>
            <consortium name="WormBaseParasite"/>
        </authorList>
    </citation>
    <scope>IDENTIFICATION</scope>
</reference>
<keyword evidence="4" id="KW-0479">Metal-binding</keyword>
<dbReference type="PANTHER" id="PTHR21077">
    <property type="entry name" value="EME1 PROTEIN"/>
    <property type="match status" value="1"/>
</dbReference>
<evidence type="ECO:0000256" key="13">
    <source>
        <dbReference type="SAM" id="Coils"/>
    </source>
</evidence>
<evidence type="ECO:0000256" key="4">
    <source>
        <dbReference type="ARBA" id="ARBA00022723"/>
    </source>
</evidence>
<dbReference type="GO" id="GO:0000712">
    <property type="term" value="P:resolution of meiotic recombination intermediates"/>
    <property type="evidence" value="ECO:0007669"/>
    <property type="project" value="TreeGrafter"/>
</dbReference>
<dbReference type="Proteomes" id="UP000035680">
    <property type="component" value="Unassembled WGS sequence"/>
</dbReference>
<evidence type="ECO:0000256" key="8">
    <source>
        <dbReference type="ARBA" id="ARBA00022842"/>
    </source>
</evidence>
<dbReference type="STRING" id="75913.A0A0K0G076"/>
<keyword evidence="5" id="KW-0255">Endonuclease</keyword>
<name>A0A0K0G076_STRVS</name>
<dbReference type="InterPro" id="IPR033310">
    <property type="entry name" value="Mms4/EME1/EME2"/>
</dbReference>
<evidence type="ECO:0000256" key="9">
    <source>
        <dbReference type="ARBA" id="ARBA00023172"/>
    </source>
</evidence>
<keyword evidence="3" id="KW-0540">Nuclease</keyword>
<keyword evidence="11" id="KW-0539">Nucleus</keyword>
<evidence type="ECO:0000313" key="15">
    <source>
        <dbReference type="WBParaSite" id="SVE_1811000.2"/>
    </source>
</evidence>